<feature type="transmembrane region" description="Helical" evidence="10">
    <location>
        <begin position="41"/>
        <end position="67"/>
    </location>
</feature>
<dbReference type="FunFam" id="3.40.50.1820:FF:000029">
    <property type="entry name" value="Acetylcholinesterase"/>
    <property type="match status" value="1"/>
</dbReference>
<proteinExistence type="inferred from homology"/>
<dbReference type="GO" id="GO:0005615">
    <property type="term" value="C:extracellular space"/>
    <property type="evidence" value="ECO:0007669"/>
    <property type="project" value="TreeGrafter"/>
</dbReference>
<evidence type="ECO:0000256" key="10">
    <source>
        <dbReference type="SAM" id="Phobius"/>
    </source>
</evidence>
<dbReference type="EMBL" id="SDOV01000001">
    <property type="protein sequence ID" value="KAH7644502.1"/>
    <property type="molecule type" value="Genomic_DNA"/>
</dbReference>
<evidence type="ECO:0000313" key="12">
    <source>
        <dbReference type="EMBL" id="KAH7644502.1"/>
    </source>
</evidence>
<organism evidence="12">
    <name type="scientific">Dermatophagoides farinae</name>
    <name type="common">American house dust mite</name>
    <dbReference type="NCBI Taxonomy" id="6954"/>
    <lineage>
        <taxon>Eukaryota</taxon>
        <taxon>Metazoa</taxon>
        <taxon>Ecdysozoa</taxon>
        <taxon>Arthropoda</taxon>
        <taxon>Chelicerata</taxon>
        <taxon>Arachnida</taxon>
        <taxon>Acari</taxon>
        <taxon>Acariformes</taxon>
        <taxon>Sarcoptiformes</taxon>
        <taxon>Astigmata</taxon>
        <taxon>Psoroptidia</taxon>
        <taxon>Analgoidea</taxon>
        <taxon>Pyroglyphidae</taxon>
        <taxon>Dermatophagoidinae</taxon>
        <taxon>Dermatophagoides</taxon>
    </lineage>
</organism>
<keyword evidence="6" id="KW-0325">Glycoprotein</keyword>
<evidence type="ECO:0000256" key="4">
    <source>
        <dbReference type="ARBA" id="ARBA00022867"/>
    </source>
</evidence>
<evidence type="ECO:0000256" key="8">
    <source>
        <dbReference type="PIRSR" id="PIRSR600997-1"/>
    </source>
</evidence>
<accession>A0A9D4P698</accession>
<dbReference type="InterPro" id="IPR029058">
    <property type="entry name" value="AB_hydrolase_fold"/>
</dbReference>
<feature type="active site" description="Charge relay system" evidence="8">
    <location>
        <position position="555"/>
    </location>
</feature>
<dbReference type="GO" id="GO:0006581">
    <property type="term" value="P:acetylcholine catabolic process"/>
    <property type="evidence" value="ECO:0007669"/>
    <property type="project" value="TreeGrafter"/>
</dbReference>
<evidence type="ECO:0000256" key="5">
    <source>
        <dbReference type="ARBA" id="ARBA00023157"/>
    </source>
</evidence>
<dbReference type="EC" id="3.1.1.-" evidence="9"/>
<reference evidence="12" key="1">
    <citation type="submission" date="2020-06" db="EMBL/GenBank/DDBJ databases">
        <authorList>
            <person name="Ji K."/>
            <person name="Li J."/>
        </authorList>
    </citation>
    <scope>NUCLEOTIDE SEQUENCE</scope>
    <source>
        <strain evidence="12">JKM2019</strain>
        <tissue evidence="12">Whole body</tissue>
    </source>
</reference>
<dbReference type="GO" id="GO:0019695">
    <property type="term" value="P:choline metabolic process"/>
    <property type="evidence" value="ECO:0007669"/>
    <property type="project" value="TreeGrafter"/>
</dbReference>
<dbReference type="InterPro" id="IPR000997">
    <property type="entry name" value="Cholinesterase"/>
</dbReference>
<keyword evidence="3 9" id="KW-0378">Hydrolase</keyword>
<comment type="caution">
    <text evidence="12">The sequence shown here is derived from an EMBL/GenBank/DDBJ whole genome shotgun (WGS) entry which is preliminary data.</text>
</comment>
<name>A0A9D4P698_DERFA</name>
<comment type="catalytic activity">
    <reaction evidence="7">
        <text>acetylcholine + H2O = choline + acetate + H(+)</text>
        <dbReference type="Rhea" id="RHEA:17561"/>
        <dbReference type="ChEBI" id="CHEBI:15354"/>
        <dbReference type="ChEBI" id="CHEBI:15355"/>
        <dbReference type="ChEBI" id="CHEBI:15377"/>
        <dbReference type="ChEBI" id="CHEBI:15378"/>
        <dbReference type="ChEBI" id="CHEBI:30089"/>
        <dbReference type="EC" id="3.1.1.7"/>
    </reaction>
</comment>
<dbReference type="PROSITE" id="PS00941">
    <property type="entry name" value="CARBOXYLESTERASE_B_2"/>
    <property type="match status" value="1"/>
</dbReference>
<keyword evidence="10" id="KW-0812">Transmembrane</keyword>
<evidence type="ECO:0000256" key="3">
    <source>
        <dbReference type="ARBA" id="ARBA00022801"/>
    </source>
</evidence>
<dbReference type="InterPro" id="IPR002018">
    <property type="entry name" value="CarbesteraseB"/>
</dbReference>
<evidence type="ECO:0000256" key="1">
    <source>
        <dbReference type="ARBA" id="ARBA00005964"/>
    </source>
</evidence>
<keyword evidence="10" id="KW-0472">Membrane</keyword>
<evidence type="ECO:0000256" key="7">
    <source>
        <dbReference type="ARBA" id="ARBA00048484"/>
    </source>
</evidence>
<evidence type="ECO:0000256" key="9">
    <source>
        <dbReference type="RuleBase" id="RU361235"/>
    </source>
</evidence>
<protein>
    <recommendedName>
        <fullName evidence="9">Carboxylic ester hydrolase</fullName>
        <ecNumber evidence="9">3.1.1.-</ecNumber>
    </recommendedName>
</protein>
<keyword evidence="2" id="KW-0719">Serine esterase</keyword>
<dbReference type="PANTHER" id="PTHR43918:SF4">
    <property type="entry name" value="CARBOXYLIC ESTER HYDROLASE"/>
    <property type="match status" value="1"/>
</dbReference>
<evidence type="ECO:0000256" key="6">
    <source>
        <dbReference type="ARBA" id="ARBA00023180"/>
    </source>
</evidence>
<evidence type="ECO:0000259" key="11">
    <source>
        <dbReference type="Pfam" id="PF00135"/>
    </source>
</evidence>
<comment type="similarity">
    <text evidence="1 9">Belongs to the type-B carboxylesterase/lipase family.</text>
</comment>
<sequence length="646" mass="74745">MIGMYETFLVELKFFHKPINDWKFEVNQYCRRGTYVKVRSFVRTIISLILRYFLLILIVGVIVYQAFNNYHVITYVSHSVKSFFRGDFDNIIGIVNNDDDDDQNYVLGETQILRHMVIRTRLGRLRGFVQNVNGVEVQTFLSVPFGQPPIDKLRFRRTRPIRKWTGIKDATEFPSPCIQSEYTQRLFPVHIINQNVSEDCLYLNIWSPIGSRNKSVMVLIHGGLFTIGSISVDEYDGRMLAAHGDVVVVTIQYRLGIFGFLDLDSDRIPGNMGLFDQAMALKWIHDNIRYFGGNPNSITLFGTSAGSISIGFHMFASPAQRLFQRAILQSGSPMLLKDAFTRGEIVAEKFAEIIGCYEKGNETIYDDPEPIIDCIDQTPFEQIYKAQDEIVRDNPVPFMPTIPSEYIQNLIGDYNESTKIWQKQVLMGFNLNEGALMLHLSYPKIYTRHDVPKHRHLQQVRQSVVTMGVDSGLKESTSTAMANLLIRGDDHDQEENNNPIVWARKVADLFSDVMFVCPTYQFIDKLLSLNTTTYLYLFAQRSKNSKWGEWMQVTHHDEINFIMGHPLRYPLFYNDDDRNVSSVMIKTWTHFARTGEMPETYFNEKWQPTTMEQKKFMQLKAGNMRMGNNFHNESCDLYNLLADYLN</sequence>
<dbReference type="PROSITE" id="PS00122">
    <property type="entry name" value="CARBOXYLESTERASE_B_1"/>
    <property type="match status" value="1"/>
</dbReference>
<keyword evidence="4" id="KW-0531">Neurotransmitter degradation</keyword>
<dbReference type="InterPro" id="IPR019826">
    <property type="entry name" value="Carboxylesterase_B_AS"/>
</dbReference>
<feature type="active site" description="Acyl-ester intermediate" evidence="8">
    <location>
        <position position="304"/>
    </location>
</feature>
<feature type="domain" description="Carboxylesterase type B" evidence="11">
    <location>
        <begin position="117"/>
        <end position="637"/>
    </location>
</feature>
<keyword evidence="10" id="KW-1133">Transmembrane helix</keyword>
<reference evidence="12" key="2">
    <citation type="journal article" date="2021" name="World Allergy Organ. J.">
        <title>Chromosome-level assembly of Dermatophagoides farinae genome and transcriptome reveals two novel allergens Der f 37 and Der f 39.</title>
        <authorList>
            <person name="Chen J."/>
            <person name="Cai Z."/>
            <person name="Fan D."/>
            <person name="Hu J."/>
            <person name="Hou Y."/>
            <person name="He Y."/>
            <person name="Zhang Z."/>
            <person name="Zhao Z."/>
            <person name="Gao P."/>
            <person name="Hu W."/>
            <person name="Sun J."/>
            <person name="Li J."/>
            <person name="Ji K."/>
        </authorList>
    </citation>
    <scope>NUCLEOTIDE SEQUENCE</scope>
    <source>
        <strain evidence="12">JKM2019</strain>
    </source>
</reference>
<dbReference type="InterPro" id="IPR050654">
    <property type="entry name" value="AChE-related_enzymes"/>
</dbReference>
<dbReference type="AlphaFoldDB" id="A0A9D4P698"/>
<feature type="active site" description="Charge relay system" evidence="8">
    <location>
        <position position="433"/>
    </location>
</feature>
<dbReference type="InterPro" id="IPR019819">
    <property type="entry name" value="Carboxylesterase_B_CS"/>
</dbReference>
<keyword evidence="5" id="KW-1015">Disulfide bond</keyword>
<dbReference type="GO" id="GO:0003990">
    <property type="term" value="F:acetylcholinesterase activity"/>
    <property type="evidence" value="ECO:0007669"/>
    <property type="project" value="UniProtKB-EC"/>
</dbReference>
<dbReference type="Proteomes" id="UP000828236">
    <property type="component" value="Unassembled WGS sequence"/>
</dbReference>
<gene>
    <name evidence="12" type="ORF">HUG17_0040</name>
</gene>
<dbReference type="PANTHER" id="PTHR43918">
    <property type="entry name" value="ACETYLCHOLINESTERASE"/>
    <property type="match status" value="1"/>
</dbReference>
<dbReference type="Gene3D" id="3.40.50.1820">
    <property type="entry name" value="alpha/beta hydrolase"/>
    <property type="match status" value="1"/>
</dbReference>
<dbReference type="SUPFAM" id="SSF53474">
    <property type="entry name" value="alpha/beta-Hydrolases"/>
    <property type="match status" value="1"/>
</dbReference>
<dbReference type="Pfam" id="PF00135">
    <property type="entry name" value="COesterase"/>
    <property type="match status" value="1"/>
</dbReference>
<dbReference type="PRINTS" id="PR00878">
    <property type="entry name" value="CHOLNESTRASE"/>
</dbReference>
<evidence type="ECO:0000256" key="2">
    <source>
        <dbReference type="ARBA" id="ARBA00022487"/>
    </source>
</evidence>
<dbReference type="GO" id="GO:0005886">
    <property type="term" value="C:plasma membrane"/>
    <property type="evidence" value="ECO:0007669"/>
    <property type="project" value="TreeGrafter"/>
</dbReference>